<dbReference type="EMBL" id="JAHLQI010000009">
    <property type="protein sequence ID" value="MBU5491479.1"/>
    <property type="molecule type" value="Genomic_DNA"/>
</dbReference>
<evidence type="ECO:0000313" key="6">
    <source>
        <dbReference type="EMBL" id="MBU5491479.1"/>
    </source>
</evidence>
<protein>
    <submittedName>
        <fullName evidence="6">ParB/RepB/Spo0J family partition protein</fullName>
    </submittedName>
</protein>
<dbReference type="InterPro" id="IPR057240">
    <property type="entry name" value="ParB_dimer_C"/>
</dbReference>
<comment type="similarity">
    <text evidence="1">Belongs to the ParB family.</text>
</comment>
<dbReference type="Pfam" id="PF23552">
    <property type="entry name" value="ParB_C"/>
    <property type="match status" value="1"/>
</dbReference>
<dbReference type="PANTHER" id="PTHR33375:SF1">
    <property type="entry name" value="CHROMOSOME-PARTITIONING PROTEIN PARB-RELATED"/>
    <property type="match status" value="1"/>
</dbReference>
<sequence>MANKSLGRGLSALFGEENLDPAVPPTSAEPIRPKNGFRNLPLRRIEPNRAQPRRSFDEKALQELENSIRTHGVLAPITVRQGDNGYYQIVAGERRWRAARRAGLDTIPAMVIDADEQTMMELALIENLQREDLNPMEEAEGYRALMDQFGMNQETVAARVGRSRSAVANCLRLLTLDEDVRKLVEEGRLSSGHARAVLSIQDESKRLTAAMSMVQSGMSVRQAEAYVKKLNQPAEKKTEMEVPKEFQPDYYAEVERKLEGSLGRRVQIDHKKKKGKITLEYYGDEDLERLANALAAVTL</sequence>
<proteinExistence type="inferred from homology"/>
<dbReference type="InterPro" id="IPR050336">
    <property type="entry name" value="Chromosome_partition/occlusion"/>
</dbReference>
<dbReference type="RefSeq" id="WP_216471221.1">
    <property type="nucleotide sequence ID" value="NZ_JAHLQI010000009.1"/>
</dbReference>
<gene>
    <name evidence="6" type="ORF">KQI75_12790</name>
</gene>
<organism evidence="6 7">
    <name type="scientific">Butyricicoccus intestinisimiae</name>
    <dbReference type="NCBI Taxonomy" id="2841509"/>
    <lineage>
        <taxon>Bacteria</taxon>
        <taxon>Bacillati</taxon>
        <taxon>Bacillota</taxon>
        <taxon>Clostridia</taxon>
        <taxon>Eubacteriales</taxon>
        <taxon>Butyricicoccaceae</taxon>
        <taxon>Butyricicoccus</taxon>
    </lineage>
</organism>
<dbReference type="SMART" id="SM00470">
    <property type="entry name" value="ParB"/>
    <property type="match status" value="1"/>
</dbReference>
<comment type="caution">
    <text evidence="6">The sequence shown here is derived from an EMBL/GenBank/DDBJ whole genome shotgun (WGS) entry which is preliminary data.</text>
</comment>
<dbReference type="InterPro" id="IPR041468">
    <property type="entry name" value="HTH_ParB/Spo0J"/>
</dbReference>
<evidence type="ECO:0000313" key="7">
    <source>
        <dbReference type="Proteomes" id="UP000783588"/>
    </source>
</evidence>
<dbReference type="Pfam" id="PF02195">
    <property type="entry name" value="ParB_N"/>
    <property type="match status" value="1"/>
</dbReference>
<dbReference type="CDD" id="cd16393">
    <property type="entry name" value="SPO0J_N"/>
    <property type="match status" value="1"/>
</dbReference>
<dbReference type="PANTHER" id="PTHR33375">
    <property type="entry name" value="CHROMOSOME-PARTITIONING PROTEIN PARB-RELATED"/>
    <property type="match status" value="1"/>
</dbReference>
<dbReference type="NCBIfam" id="TIGR00180">
    <property type="entry name" value="parB_part"/>
    <property type="match status" value="1"/>
</dbReference>
<dbReference type="InterPro" id="IPR003115">
    <property type="entry name" value="ParB_N"/>
</dbReference>
<accession>A0ABS6EUV0</accession>
<evidence type="ECO:0000256" key="3">
    <source>
        <dbReference type="ARBA" id="ARBA00023125"/>
    </source>
</evidence>
<reference evidence="6 7" key="1">
    <citation type="submission" date="2021-06" db="EMBL/GenBank/DDBJ databases">
        <authorList>
            <person name="Sun Q."/>
            <person name="Li D."/>
        </authorList>
    </citation>
    <scope>NUCLEOTIDE SEQUENCE [LARGE SCALE GENOMIC DNA]</scope>
    <source>
        <strain evidence="6 7">MSJd-7</strain>
    </source>
</reference>
<evidence type="ECO:0000259" key="5">
    <source>
        <dbReference type="SMART" id="SM00470"/>
    </source>
</evidence>
<dbReference type="Pfam" id="PF17762">
    <property type="entry name" value="HTH_ParB"/>
    <property type="match status" value="1"/>
</dbReference>
<keyword evidence="7" id="KW-1185">Reference proteome</keyword>
<dbReference type="InterPro" id="IPR004437">
    <property type="entry name" value="ParB/RepB/Spo0J"/>
</dbReference>
<evidence type="ECO:0000256" key="1">
    <source>
        <dbReference type="ARBA" id="ARBA00006295"/>
    </source>
</evidence>
<dbReference type="Proteomes" id="UP000783588">
    <property type="component" value="Unassembled WGS sequence"/>
</dbReference>
<feature type="region of interest" description="Disordered" evidence="4">
    <location>
        <begin position="16"/>
        <end position="38"/>
    </location>
</feature>
<keyword evidence="2" id="KW-0159">Chromosome partition</keyword>
<evidence type="ECO:0000256" key="2">
    <source>
        <dbReference type="ARBA" id="ARBA00022829"/>
    </source>
</evidence>
<feature type="domain" description="ParB-like N-terminal" evidence="5">
    <location>
        <begin position="38"/>
        <end position="128"/>
    </location>
</feature>
<keyword evidence="3" id="KW-0238">DNA-binding</keyword>
<name>A0ABS6EUV0_9FIRM</name>
<evidence type="ECO:0000256" key="4">
    <source>
        <dbReference type="SAM" id="MobiDB-lite"/>
    </source>
</evidence>